<sequence length="211" mass="22718">MSVPRLLALSLFLAVAATGARAEGFSVALRGFPVGTLHVDAEIDGGRFDFKSQFQTTGVVGILARVRFLMRSTGTVRGHMPEPVAYAEQMNTGARVSDANIRFAPGDPRWDPNTALVYAFTPRPVEAGCALRVRIFDGARTTDVVARETARAGGRVICRGALIRVDGFSAAAMADTRQHAFTATYEARGDRLVLAMLETETDYGPVTLTPR</sequence>
<feature type="chain" id="PRO_5033059895" evidence="1">
    <location>
        <begin position="23"/>
        <end position="211"/>
    </location>
</feature>
<name>A0A845LXA6_9RHOB</name>
<dbReference type="RefSeq" id="WP_161350547.1">
    <property type="nucleotide sequence ID" value="NZ_WTUX01000010.1"/>
</dbReference>
<keyword evidence="1" id="KW-0732">Signal</keyword>
<reference evidence="2 3" key="1">
    <citation type="submission" date="2019-12" db="EMBL/GenBank/DDBJ databases">
        <title>Maritimibacter sp. nov. sp. isolated from sea sand.</title>
        <authorList>
            <person name="Kim J."/>
            <person name="Jeong S.E."/>
            <person name="Jung H.S."/>
            <person name="Jeon C.O."/>
        </authorList>
    </citation>
    <scope>NUCLEOTIDE SEQUENCE [LARGE SCALE GENOMIC DNA]</scope>
    <source>
        <strain evidence="2 3">DP07</strain>
    </source>
</reference>
<evidence type="ECO:0000313" key="3">
    <source>
        <dbReference type="Proteomes" id="UP000467322"/>
    </source>
</evidence>
<dbReference type="Proteomes" id="UP000467322">
    <property type="component" value="Unassembled WGS sequence"/>
</dbReference>
<dbReference type="AlphaFoldDB" id="A0A845LXA6"/>
<protein>
    <submittedName>
        <fullName evidence="2">DUF3108 domain-containing protein</fullName>
    </submittedName>
</protein>
<organism evidence="2 3">
    <name type="scientific">Maritimibacter harenae</name>
    <dbReference type="NCBI Taxonomy" id="2606218"/>
    <lineage>
        <taxon>Bacteria</taxon>
        <taxon>Pseudomonadati</taxon>
        <taxon>Pseudomonadota</taxon>
        <taxon>Alphaproteobacteria</taxon>
        <taxon>Rhodobacterales</taxon>
        <taxon>Roseobacteraceae</taxon>
        <taxon>Maritimibacter</taxon>
    </lineage>
</organism>
<dbReference type="EMBL" id="WTUX01000010">
    <property type="protein sequence ID" value="MZR12425.1"/>
    <property type="molecule type" value="Genomic_DNA"/>
</dbReference>
<feature type="signal peptide" evidence="1">
    <location>
        <begin position="1"/>
        <end position="22"/>
    </location>
</feature>
<evidence type="ECO:0000256" key="1">
    <source>
        <dbReference type="SAM" id="SignalP"/>
    </source>
</evidence>
<evidence type="ECO:0000313" key="2">
    <source>
        <dbReference type="EMBL" id="MZR12425.1"/>
    </source>
</evidence>
<keyword evidence="3" id="KW-1185">Reference proteome</keyword>
<gene>
    <name evidence="2" type="ORF">GQE99_05275</name>
</gene>
<comment type="caution">
    <text evidence="2">The sequence shown here is derived from an EMBL/GenBank/DDBJ whole genome shotgun (WGS) entry which is preliminary data.</text>
</comment>
<accession>A0A845LXA6</accession>
<proteinExistence type="predicted"/>